<dbReference type="InterPro" id="IPR000172">
    <property type="entry name" value="GMC_OxRdtase_N"/>
</dbReference>
<dbReference type="InterPro" id="IPR007867">
    <property type="entry name" value="GMC_OxRtase_C"/>
</dbReference>
<comment type="catalytic activity">
    <reaction evidence="13">
        <text>a pyranoside + acceptor = a pyranosid-3-ulose + reduced acceptor.</text>
        <dbReference type="EC" id="1.1.99.29"/>
    </reaction>
</comment>
<comment type="subcellular location">
    <subcellularLocation>
        <location evidence="2">Secreted</location>
    </subcellularLocation>
</comment>
<evidence type="ECO:0000259" key="15">
    <source>
        <dbReference type="PROSITE" id="PS00624"/>
    </source>
</evidence>
<dbReference type="PROSITE" id="PS00624">
    <property type="entry name" value="GMC_OXRED_2"/>
    <property type="match status" value="1"/>
</dbReference>
<dbReference type="PANTHER" id="PTHR11552:SF147">
    <property type="entry name" value="CHOLINE DEHYDROGENASE, MITOCHONDRIAL"/>
    <property type="match status" value="1"/>
</dbReference>
<name>A0A5C3KMY2_COPMA</name>
<evidence type="ECO:0000256" key="5">
    <source>
        <dbReference type="ARBA" id="ARBA00013177"/>
    </source>
</evidence>
<evidence type="ECO:0000256" key="14">
    <source>
        <dbReference type="ARBA" id="ARBA00034059"/>
    </source>
</evidence>
<comment type="catalytic activity">
    <reaction evidence="10">
        <text>pyranose + acceptor = pyranos-2-ulose + reduced acceptor.</text>
        <dbReference type="EC" id="1.1.99.29"/>
    </reaction>
</comment>
<dbReference type="Gene3D" id="3.50.50.60">
    <property type="entry name" value="FAD/NAD(P)-binding domain"/>
    <property type="match status" value="1"/>
</dbReference>
<comment type="catalytic activity">
    <reaction evidence="12">
        <text>pyranose + acceptor = pyranos-3-ulose + reduced acceptor.</text>
        <dbReference type="EC" id="1.1.99.29"/>
    </reaction>
</comment>
<protein>
    <recommendedName>
        <fullName evidence="5">pyranose dehydrogenase (acceptor)</fullName>
        <ecNumber evidence="5">1.1.99.29</ecNumber>
    </recommendedName>
</protein>
<dbReference type="EMBL" id="ML210262">
    <property type="protein sequence ID" value="TFK21654.1"/>
    <property type="molecule type" value="Genomic_DNA"/>
</dbReference>
<accession>A0A5C3KMY2</accession>
<comment type="catalytic activity">
    <reaction evidence="14">
        <text>a pyranoside + acceptor = a pyranosid-3,4-diulose + reduced acceptor.</text>
        <dbReference type="EC" id="1.1.99.29"/>
    </reaction>
</comment>
<dbReference type="STRING" id="230819.A0A5C3KMY2"/>
<evidence type="ECO:0000256" key="4">
    <source>
        <dbReference type="ARBA" id="ARBA00011245"/>
    </source>
</evidence>
<evidence type="ECO:0000256" key="6">
    <source>
        <dbReference type="ARBA" id="ARBA00022525"/>
    </source>
</evidence>
<comment type="subunit">
    <text evidence="4">Monomer.</text>
</comment>
<comment type="catalytic activity">
    <reaction evidence="11">
        <text>pyranose + acceptor = pyranos-2,3-diulose + reduced acceptor.</text>
        <dbReference type="EC" id="1.1.99.29"/>
    </reaction>
</comment>
<dbReference type="GO" id="GO:0033718">
    <property type="term" value="F:pyranose dehydrogenase (acceptor) activity"/>
    <property type="evidence" value="ECO:0007669"/>
    <property type="project" value="UniProtKB-EC"/>
</dbReference>
<organism evidence="16 17">
    <name type="scientific">Coprinopsis marcescibilis</name>
    <name type="common">Agaric fungus</name>
    <name type="synonym">Psathyrella marcescibilis</name>
    <dbReference type="NCBI Taxonomy" id="230819"/>
    <lineage>
        <taxon>Eukaryota</taxon>
        <taxon>Fungi</taxon>
        <taxon>Dikarya</taxon>
        <taxon>Basidiomycota</taxon>
        <taxon>Agaricomycotina</taxon>
        <taxon>Agaricomycetes</taxon>
        <taxon>Agaricomycetidae</taxon>
        <taxon>Agaricales</taxon>
        <taxon>Agaricineae</taxon>
        <taxon>Psathyrellaceae</taxon>
        <taxon>Coprinopsis</taxon>
    </lineage>
</organism>
<keyword evidence="17" id="KW-1185">Reference proteome</keyword>
<dbReference type="Pfam" id="PF05199">
    <property type="entry name" value="GMC_oxred_C"/>
    <property type="match status" value="1"/>
</dbReference>
<evidence type="ECO:0000256" key="7">
    <source>
        <dbReference type="ARBA" id="ARBA00022630"/>
    </source>
</evidence>
<evidence type="ECO:0000256" key="11">
    <source>
        <dbReference type="ARBA" id="ARBA00034010"/>
    </source>
</evidence>
<dbReference type="Proteomes" id="UP000307440">
    <property type="component" value="Unassembled WGS sequence"/>
</dbReference>
<sequence length="374" mass="40182">MDLGGNEAGGSQNVWDFPVYGLAPVWFKTVSTHVRGLGVMLTLIRTLGRVLRTINARHEVIVSAGSIGTPQLLLNSGIGDATELKRLGIPAFHNLPDVGKYFRDHASMTFPYARTAQGALPPLDRAAALQQWQTSKTGPFSDRGIGSHQLLFARIAANSSVWKNHNDPAAGPNVPHMELLPVNADVPGGFNICGALLVIAQPFSSTQTPFVQGEDPFSTFAHVNILGGTVGVRSSNPFDDPLVNPAYLAEQVDLDLYAEAIRLSKKFFTGPNWSTILGAPQYPDPDILSRADWEDAMRNEVSSGIHGVGGAIMSPRGSDYGVVDPDLKVKGLRGLRVVDASVMPHIPDGHTAVPTYIIAERASDLILQDWSLPV</sequence>
<dbReference type="GO" id="GO:0005576">
    <property type="term" value="C:extracellular region"/>
    <property type="evidence" value="ECO:0007669"/>
    <property type="project" value="UniProtKB-SubCell"/>
</dbReference>
<proteinExistence type="inferred from homology"/>
<evidence type="ECO:0000256" key="12">
    <source>
        <dbReference type="ARBA" id="ARBA00034029"/>
    </source>
</evidence>
<dbReference type="SUPFAM" id="SSF54373">
    <property type="entry name" value="FAD-linked reductases, C-terminal domain"/>
    <property type="match status" value="1"/>
</dbReference>
<reference evidence="16 17" key="1">
    <citation type="journal article" date="2019" name="Nat. Ecol. Evol.">
        <title>Megaphylogeny resolves global patterns of mushroom evolution.</title>
        <authorList>
            <person name="Varga T."/>
            <person name="Krizsan K."/>
            <person name="Foldi C."/>
            <person name="Dima B."/>
            <person name="Sanchez-Garcia M."/>
            <person name="Sanchez-Ramirez S."/>
            <person name="Szollosi G.J."/>
            <person name="Szarkandi J.G."/>
            <person name="Papp V."/>
            <person name="Albert L."/>
            <person name="Andreopoulos W."/>
            <person name="Angelini C."/>
            <person name="Antonin V."/>
            <person name="Barry K.W."/>
            <person name="Bougher N.L."/>
            <person name="Buchanan P."/>
            <person name="Buyck B."/>
            <person name="Bense V."/>
            <person name="Catcheside P."/>
            <person name="Chovatia M."/>
            <person name="Cooper J."/>
            <person name="Damon W."/>
            <person name="Desjardin D."/>
            <person name="Finy P."/>
            <person name="Geml J."/>
            <person name="Haridas S."/>
            <person name="Hughes K."/>
            <person name="Justo A."/>
            <person name="Karasinski D."/>
            <person name="Kautmanova I."/>
            <person name="Kiss B."/>
            <person name="Kocsube S."/>
            <person name="Kotiranta H."/>
            <person name="LaButti K.M."/>
            <person name="Lechner B.E."/>
            <person name="Liimatainen K."/>
            <person name="Lipzen A."/>
            <person name="Lukacs Z."/>
            <person name="Mihaltcheva S."/>
            <person name="Morgado L.N."/>
            <person name="Niskanen T."/>
            <person name="Noordeloos M.E."/>
            <person name="Ohm R.A."/>
            <person name="Ortiz-Santana B."/>
            <person name="Ovrebo C."/>
            <person name="Racz N."/>
            <person name="Riley R."/>
            <person name="Savchenko A."/>
            <person name="Shiryaev A."/>
            <person name="Soop K."/>
            <person name="Spirin V."/>
            <person name="Szebenyi C."/>
            <person name="Tomsovsky M."/>
            <person name="Tulloss R.E."/>
            <person name="Uehling J."/>
            <person name="Grigoriev I.V."/>
            <person name="Vagvolgyi C."/>
            <person name="Papp T."/>
            <person name="Martin F.M."/>
            <person name="Miettinen O."/>
            <person name="Hibbett D.S."/>
            <person name="Nagy L.G."/>
        </authorList>
    </citation>
    <scope>NUCLEOTIDE SEQUENCE [LARGE SCALE GENOMIC DNA]</scope>
    <source>
        <strain evidence="16 17">CBS 121175</strain>
    </source>
</reference>
<evidence type="ECO:0000256" key="10">
    <source>
        <dbReference type="ARBA" id="ARBA00033986"/>
    </source>
</evidence>
<dbReference type="InterPro" id="IPR036188">
    <property type="entry name" value="FAD/NAD-bd_sf"/>
</dbReference>
<dbReference type="PANTHER" id="PTHR11552">
    <property type="entry name" value="GLUCOSE-METHANOL-CHOLINE GMC OXIDOREDUCTASE"/>
    <property type="match status" value="1"/>
</dbReference>
<gene>
    <name evidence="16" type="ORF">FA15DRAFT_658158</name>
</gene>
<keyword evidence="7" id="KW-0285">Flavoprotein</keyword>
<comment type="cofactor">
    <cofactor evidence="1">
        <name>FAD</name>
        <dbReference type="ChEBI" id="CHEBI:57692"/>
    </cofactor>
</comment>
<keyword evidence="6" id="KW-0964">Secreted</keyword>
<comment type="similarity">
    <text evidence="3">Belongs to the GMC oxidoreductase family.</text>
</comment>
<dbReference type="Pfam" id="PF00732">
    <property type="entry name" value="GMC_oxred_N"/>
    <property type="match status" value="1"/>
</dbReference>
<evidence type="ECO:0000256" key="9">
    <source>
        <dbReference type="ARBA" id="ARBA00024699"/>
    </source>
</evidence>
<dbReference type="InterPro" id="IPR012132">
    <property type="entry name" value="GMC_OxRdtase"/>
</dbReference>
<evidence type="ECO:0000256" key="3">
    <source>
        <dbReference type="ARBA" id="ARBA00010790"/>
    </source>
</evidence>
<dbReference type="Gene3D" id="3.30.560.10">
    <property type="entry name" value="Glucose Oxidase, domain 3"/>
    <property type="match status" value="1"/>
</dbReference>
<evidence type="ECO:0000256" key="2">
    <source>
        <dbReference type="ARBA" id="ARBA00004613"/>
    </source>
</evidence>
<evidence type="ECO:0000256" key="1">
    <source>
        <dbReference type="ARBA" id="ARBA00001974"/>
    </source>
</evidence>
<evidence type="ECO:0000256" key="13">
    <source>
        <dbReference type="ARBA" id="ARBA00034050"/>
    </source>
</evidence>
<dbReference type="GO" id="GO:0050660">
    <property type="term" value="F:flavin adenine dinucleotide binding"/>
    <property type="evidence" value="ECO:0007669"/>
    <property type="project" value="InterPro"/>
</dbReference>
<feature type="domain" description="Glucose-methanol-choline oxidoreductase N-terminal" evidence="15">
    <location>
        <begin position="65"/>
        <end position="79"/>
    </location>
</feature>
<comment type="function">
    <text evidence="9">Catalyzes the single-oxidation or sequential double oxidation reaction of carbohydrates primarily at carbon-2 and/or carbon-3 with the concomitant reduction of the flavin. The enzyme exhibits a broad sugar substrate specificity, oxidizing different aldopyranoses to the corresponding C-1, C-2, C-3 or C-1,2, C-2,3 and C-3,4 (di)dehydro sugars with substrate-specific regioselectivity. Accepts only a narrow range of electron acceptors such as substituted benzoquinones and complexed metal ions and reacts extremely slowly with O(2) as acceptor. May play a role in the natural recycling of plant matter by oxidizing all major monosaccharides in lignocellulose and by reducing quinone compounds or reactive radical species generated during lignin depolymerization.</text>
</comment>
<keyword evidence="8" id="KW-0274">FAD</keyword>
<dbReference type="EC" id="1.1.99.29" evidence="5"/>
<evidence type="ECO:0000313" key="17">
    <source>
        <dbReference type="Proteomes" id="UP000307440"/>
    </source>
</evidence>
<evidence type="ECO:0000256" key="8">
    <source>
        <dbReference type="ARBA" id="ARBA00022827"/>
    </source>
</evidence>
<evidence type="ECO:0000313" key="16">
    <source>
        <dbReference type="EMBL" id="TFK21654.1"/>
    </source>
</evidence>
<dbReference type="OrthoDB" id="269227at2759"/>
<dbReference type="AlphaFoldDB" id="A0A5C3KMY2"/>
<dbReference type="SUPFAM" id="SSF51905">
    <property type="entry name" value="FAD/NAD(P)-binding domain"/>
    <property type="match status" value="1"/>
</dbReference>